<reference evidence="1" key="1">
    <citation type="submission" date="2023-08" db="EMBL/GenBank/DDBJ databases">
        <title>Genomic characterization of piscicolin 126 produced by Carnobacterium maltaromaticum CM22 strain isolated from salmon (Salmo salar).</title>
        <authorList>
            <person name="Gonzalez-Gragera E."/>
            <person name="Garcia-Lopez J.D."/>
            <person name="Teso-Perez C."/>
            <person name="Gimenez-Hernandez I."/>
            <person name="Peralta-Sanchez J.M."/>
            <person name="Valdivia E."/>
            <person name="Montalban-Lopez M."/>
            <person name="Martin-Platero A.M."/>
            <person name="Banos A."/>
            <person name="Martinez-Bueno M."/>
        </authorList>
    </citation>
    <scope>NUCLEOTIDE SEQUENCE</scope>
    <source>
        <strain evidence="1">CM22</strain>
    </source>
</reference>
<protein>
    <submittedName>
        <fullName evidence="1">DUF4054 domain-containing protein</fullName>
    </submittedName>
</protein>
<dbReference type="EMBL" id="JAVBVO010000003">
    <property type="protein sequence ID" value="MDZ5758058.1"/>
    <property type="molecule type" value="Genomic_DNA"/>
</dbReference>
<dbReference type="Proteomes" id="UP001290462">
    <property type="component" value="Unassembled WGS sequence"/>
</dbReference>
<dbReference type="InterPro" id="IPR025127">
    <property type="entry name" value="DUF4054"/>
</dbReference>
<organism evidence="1 2">
    <name type="scientific">Carnobacterium maltaromaticum</name>
    <name type="common">Carnobacterium piscicola</name>
    <dbReference type="NCBI Taxonomy" id="2751"/>
    <lineage>
        <taxon>Bacteria</taxon>
        <taxon>Bacillati</taxon>
        <taxon>Bacillota</taxon>
        <taxon>Bacilli</taxon>
        <taxon>Lactobacillales</taxon>
        <taxon>Carnobacteriaceae</taxon>
        <taxon>Carnobacterium</taxon>
    </lineage>
</organism>
<dbReference type="AlphaFoldDB" id="A0AAW9JRB5"/>
<proteinExistence type="predicted"/>
<dbReference type="RefSeq" id="WP_016356461.1">
    <property type="nucleotide sequence ID" value="NZ_CP016844.1"/>
</dbReference>
<evidence type="ECO:0000313" key="1">
    <source>
        <dbReference type="EMBL" id="MDZ5758058.1"/>
    </source>
</evidence>
<comment type="caution">
    <text evidence="1">The sequence shown here is derived from an EMBL/GenBank/DDBJ whole genome shotgun (WGS) entry which is preliminary data.</text>
</comment>
<accession>A0AAW9JRB5</accession>
<evidence type="ECO:0000313" key="2">
    <source>
        <dbReference type="Proteomes" id="UP001290462"/>
    </source>
</evidence>
<sequence>MPETTVEKVKLTAKEVASLGDEAIKLFISDSWNEIKKKKFPKDMEEQANRYLACHLAVLNNQNTKSEQIGSLKKEYSGFHSTYTDLKRTVYGQEYARLLKEYTKGNNGISLVVV</sequence>
<dbReference type="Pfam" id="PF13262">
    <property type="entry name" value="DUF4054"/>
    <property type="match status" value="1"/>
</dbReference>
<gene>
    <name evidence="1" type="ORF">RAK27_05245</name>
</gene>
<name>A0AAW9JRB5_CARML</name>